<keyword evidence="2" id="KW-1185">Reference proteome</keyword>
<dbReference type="Gene3D" id="1.25.10.10">
    <property type="entry name" value="Leucine-rich Repeat Variant"/>
    <property type="match status" value="1"/>
</dbReference>
<dbReference type="SUPFAM" id="SSF48371">
    <property type="entry name" value="ARM repeat"/>
    <property type="match status" value="1"/>
</dbReference>
<dbReference type="Proteomes" id="UP001519887">
    <property type="component" value="Unassembled WGS sequence"/>
</dbReference>
<dbReference type="InterPro" id="IPR011989">
    <property type="entry name" value="ARM-like"/>
</dbReference>
<feature type="non-terminal residue" evidence="1">
    <location>
        <position position="381"/>
    </location>
</feature>
<name>A0ABS7CCW7_9BACL</name>
<dbReference type="InterPro" id="IPR016024">
    <property type="entry name" value="ARM-type_fold"/>
</dbReference>
<comment type="caution">
    <text evidence="1">The sequence shown here is derived from an EMBL/GenBank/DDBJ whole genome shotgun (WGS) entry which is preliminary data.</text>
</comment>
<dbReference type="Gene3D" id="2.60.120.620">
    <property type="entry name" value="q2cbj1_9rhob like domain"/>
    <property type="match status" value="1"/>
</dbReference>
<evidence type="ECO:0000313" key="2">
    <source>
        <dbReference type="Proteomes" id="UP001519887"/>
    </source>
</evidence>
<sequence length="381" mass="42706">MEQKALQLLNDEQMKTFISQGFLILKTDFSDEFHSRLLGQLDYVYEKEGNPGNNLLPRIRELQVVFDSPVIKGALTSVLGANYMMHTHRYGHLNKNPVPGNWHKDSYWGYKRLRNHKPWWAMIMYFPQDTPLELGPTGVMPGTQYHESRIFENDDNEWEGKASGSAGTFALIHYDIWHRSNANMMGQQRYMLKFEFMRTEAPTAPTWDCADTEWHAPAEFDIPMDRHDLLWENNWNWLAGKGGYLSGRKSDSSSADLNELEKQLGNEDRRVRAEAANQLGLHADEDAGRVRRLLEAALQDSYEPVRLNAAYGLAADGTAGTAILLDAIRNEDKKIAEAAAYALSASGPSAAEGLIGLLDDGKELTVNLAAFALGELGVSGD</sequence>
<dbReference type="Pfam" id="PF13646">
    <property type="entry name" value="HEAT_2"/>
    <property type="match status" value="1"/>
</dbReference>
<evidence type="ECO:0000313" key="1">
    <source>
        <dbReference type="EMBL" id="MBW7458753.1"/>
    </source>
</evidence>
<proteinExistence type="predicted"/>
<protein>
    <submittedName>
        <fullName evidence="1">HEAT repeat domain-containing protein</fullName>
    </submittedName>
</protein>
<dbReference type="Pfam" id="PF05721">
    <property type="entry name" value="PhyH"/>
    <property type="match status" value="1"/>
</dbReference>
<dbReference type="EMBL" id="JAHZIK010001329">
    <property type="protein sequence ID" value="MBW7458753.1"/>
    <property type="molecule type" value="Genomic_DNA"/>
</dbReference>
<organism evidence="1 2">
    <name type="scientific">Paenibacillus sepulcri</name>
    <dbReference type="NCBI Taxonomy" id="359917"/>
    <lineage>
        <taxon>Bacteria</taxon>
        <taxon>Bacillati</taxon>
        <taxon>Bacillota</taxon>
        <taxon>Bacilli</taxon>
        <taxon>Bacillales</taxon>
        <taxon>Paenibacillaceae</taxon>
        <taxon>Paenibacillus</taxon>
    </lineage>
</organism>
<accession>A0ABS7CCW7</accession>
<gene>
    <name evidence="1" type="ORF">K0U00_32380</name>
</gene>
<dbReference type="SUPFAM" id="SSF51197">
    <property type="entry name" value="Clavaminate synthase-like"/>
    <property type="match status" value="1"/>
</dbReference>
<reference evidence="1 2" key="1">
    <citation type="submission" date="2021-07" db="EMBL/GenBank/DDBJ databases">
        <title>Paenibacillus radiodurans sp. nov., isolated from the southeastern edge of Tengger Desert.</title>
        <authorList>
            <person name="Zhang G."/>
        </authorList>
    </citation>
    <scope>NUCLEOTIDE SEQUENCE [LARGE SCALE GENOMIC DNA]</scope>
    <source>
        <strain evidence="1 2">CCM 7311</strain>
    </source>
</reference>
<dbReference type="InterPro" id="IPR008775">
    <property type="entry name" value="Phytyl_CoA_dOase-like"/>
</dbReference>